<accession>A0A285V0E1</accession>
<name>A0A285V0E1_9HYPH</name>
<organism evidence="1 2">
    <name type="scientific">Rhizobium subbaraonis</name>
    <dbReference type="NCBI Taxonomy" id="908946"/>
    <lineage>
        <taxon>Bacteria</taxon>
        <taxon>Pseudomonadati</taxon>
        <taxon>Pseudomonadota</taxon>
        <taxon>Alphaproteobacteria</taxon>
        <taxon>Hyphomicrobiales</taxon>
        <taxon>Rhizobiaceae</taxon>
        <taxon>Rhizobium/Agrobacterium group</taxon>
        <taxon>Rhizobium</taxon>
    </lineage>
</organism>
<gene>
    <name evidence="1" type="ORF">SAMN05892877_1318</name>
</gene>
<protein>
    <submittedName>
        <fullName evidence="1">Uncharacterized protein</fullName>
    </submittedName>
</protein>
<keyword evidence="2" id="KW-1185">Reference proteome</keyword>
<proteinExistence type="predicted"/>
<reference evidence="1 2" key="1">
    <citation type="submission" date="2017-08" db="EMBL/GenBank/DDBJ databases">
        <authorList>
            <person name="de Groot N.N."/>
        </authorList>
    </citation>
    <scope>NUCLEOTIDE SEQUENCE [LARGE SCALE GENOMIC DNA]</scope>
    <source>
        <strain evidence="1 2">JC85</strain>
    </source>
</reference>
<evidence type="ECO:0000313" key="2">
    <source>
        <dbReference type="Proteomes" id="UP000219167"/>
    </source>
</evidence>
<dbReference type="AlphaFoldDB" id="A0A285V0E1"/>
<dbReference type="RefSeq" id="WP_097143027.1">
    <property type="nucleotide sequence ID" value="NZ_OBQD01000031.1"/>
</dbReference>
<dbReference type="OrthoDB" id="8295166at2"/>
<evidence type="ECO:0000313" key="1">
    <source>
        <dbReference type="EMBL" id="SOC47549.1"/>
    </source>
</evidence>
<sequence>MAWIEYSKLGFCDALPEEIRGTIEMMAPQFLAEAWPVRFVALLSMLEEITAQVEEAGRPFVVNNWVIIVSGLLEHLPRDLSSPECLALMRHSALESFRQSAMRESPCVDQHDELLRSKYPQWSVVEDFLREYETWAAKQSLIKPH</sequence>
<dbReference type="Proteomes" id="UP000219167">
    <property type="component" value="Unassembled WGS sequence"/>
</dbReference>
<dbReference type="EMBL" id="OBQD01000031">
    <property type="protein sequence ID" value="SOC47549.1"/>
    <property type="molecule type" value="Genomic_DNA"/>
</dbReference>